<evidence type="ECO:0000313" key="4">
    <source>
        <dbReference type="Proteomes" id="UP001595696"/>
    </source>
</evidence>
<comment type="caution">
    <text evidence="3">The sequence shown here is derived from an EMBL/GenBank/DDBJ whole genome shotgun (WGS) entry which is preliminary data.</text>
</comment>
<dbReference type="InterPro" id="IPR050564">
    <property type="entry name" value="F420-G6PD/mer"/>
</dbReference>
<dbReference type="GO" id="GO:0016491">
    <property type="term" value="F:oxidoreductase activity"/>
    <property type="evidence" value="ECO:0007669"/>
    <property type="project" value="UniProtKB-KW"/>
</dbReference>
<dbReference type="Pfam" id="PF00296">
    <property type="entry name" value="Bac_luciferase"/>
    <property type="match status" value="1"/>
</dbReference>
<proteinExistence type="predicted"/>
<dbReference type="EMBL" id="JBHSAX010000013">
    <property type="protein sequence ID" value="MFC3963103.1"/>
    <property type="molecule type" value="Genomic_DNA"/>
</dbReference>
<evidence type="ECO:0000256" key="1">
    <source>
        <dbReference type="ARBA" id="ARBA00023002"/>
    </source>
</evidence>
<evidence type="ECO:0000259" key="2">
    <source>
        <dbReference type="Pfam" id="PF00296"/>
    </source>
</evidence>
<organism evidence="3 4">
    <name type="scientific">Nocardia jiangsuensis</name>
    <dbReference type="NCBI Taxonomy" id="1691563"/>
    <lineage>
        <taxon>Bacteria</taxon>
        <taxon>Bacillati</taxon>
        <taxon>Actinomycetota</taxon>
        <taxon>Actinomycetes</taxon>
        <taxon>Mycobacteriales</taxon>
        <taxon>Nocardiaceae</taxon>
        <taxon>Nocardia</taxon>
    </lineage>
</organism>
<dbReference type="SUPFAM" id="SSF51679">
    <property type="entry name" value="Bacterial luciferase-like"/>
    <property type="match status" value="1"/>
</dbReference>
<evidence type="ECO:0000313" key="3">
    <source>
        <dbReference type="EMBL" id="MFC3963103.1"/>
    </source>
</evidence>
<dbReference type="InterPro" id="IPR011251">
    <property type="entry name" value="Luciferase-like_dom"/>
</dbReference>
<reference evidence="4" key="1">
    <citation type="journal article" date="2019" name="Int. J. Syst. Evol. Microbiol.">
        <title>The Global Catalogue of Microorganisms (GCM) 10K type strain sequencing project: providing services to taxonomists for standard genome sequencing and annotation.</title>
        <authorList>
            <consortium name="The Broad Institute Genomics Platform"/>
            <consortium name="The Broad Institute Genome Sequencing Center for Infectious Disease"/>
            <person name="Wu L."/>
            <person name="Ma J."/>
        </authorList>
    </citation>
    <scope>NUCLEOTIDE SEQUENCE [LARGE SCALE GENOMIC DNA]</scope>
    <source>
        <strain evidence="4">CGMCC 4.7330</strain>
    </source>
</reference>
<keyword evidence="1 3" id="KW-0560">Oxidoreductase</keyword>
<feature type="domain" description="Luciferase-like" evidence="2">
    <location>
        <begin position="6"/>
        <end position="227"/>
    </location>
</feature>
<accession>A0ABV8DSM8</accession>
<dbReference type="PANTHER" id="PTHR43244">
    <property type="match status" value="1"/>
</dbReference>
<dbReference type="Gene3D" id="3.20.20.30">
    <property type="entry name" value="Luciferase-like domain"/>
    <property type="match status" value="1"/>
</dbReference>
<protein>
    <submittedName>
        <fullName evidence="3">LLM class flavin-dependent oxidoreductase</fullName>
        <ecNumber evidence="3">1.-.-.-</ecNumber>
    </submittedName>
</protein>
<sequence length="294" mass="32159">MWTSRSEFARCVEAAEASGWDSLWLSEHLTGPTPAAIPALTFAAAITTRIRLGTSVTVIPGRSPVELAKSLWTAAELCDGRLLPVFGLGTAESAEHRAFNVSRLDRGPWFDDAFPVIRDLLGGERVTASSRFFDVREVCITGGGPAPVTDLWMGGRSDTELRRVACLADGWLASFANPRQTRRSIEVITDHAAGIGREFDRGHFGLLFPYARERRPAAMTELLEHAYPDEHPDELCPVGVDALRRVLESHTAAGVTKYILVPAERPAQWGSALESLRRDLIEATASSTILRLGR</sequence>
<keyword evidence="4" id="KW-1185">Reference proteome</keyword>
<dbReference type="RefSeq" id="WP_378612837.1">
    <property type="nucleotide sequence ID" value="NZ_JBHSAX010000013.1"/>
</dbReference>
<dbReference type="EC" id="1.-.-.-" evidence="3"/>
<name>A0ABV8DSM8_9NOCA</name>
<dbReference type="Proteomes" id="UP001595696">
    <property type="component" value="Unassembled WGS sequence"/>
</dbReference>
<gene>
    <name evidence="3" type="ORF">ACFO0B_13995</name>
</gene>
<dbReference type="PANTHER" id="PTHR43244:SF1">
    <property type="entry name" value="5,10-METHYLENETETRAHYDROMETHANOPTERIN REDUCTASE"/>
    <property type="match status" value="1"/>
</dbReference>
<dbReference type="InterPro" id="IPR036661">
    <property type="entry name" value="Luciferase-like_sf"/>
</dbReference>